<dbReference type="AlphaFoldDB" id="A0A919KJN3"/>
<evidence type="ECO:0000313" key="1">
    <source>
        <dbReference type="EMBL" id="GHH59563.1"/>
    </source>
</evidence>
<proteinExistence type="predicted"/>
<protein>
    <submittedName>
        <fullName evidence="1">Uncharacterized protein</fullName>
    </submittedName>
</protein>
<name>A0A919KJN3_9ACTN</name>
<evidence type="ECO:0000313" key="2">
    <source>
        <dbReference type="Proteomes" id="UP000617734"/>
    </source>
</evidence>
<sequence>MDRSAPARRLDGRSAEVVVRNSCRGPELGQQIWAAALCGYHLERHDPGVMPSLAGPRLHFVLDPDPAAQQRAAWMSRPAPPDRLVQHLDIPAGPVVVTVQQGPSLRLAGDDQVLTVSAKASLPMTPERQGGPHHQLAAGLPVDREREPFVVPVAPVRRGTCRPVIHVRG</sequence>
<keyword evidence="2" id="KW-1185">Reference proteome</keyword>
<dbReference type="Proteomes" id="UP000617734">
    <property type="component" value="Unassembled WGS sequence"/>
</dbReference>
<reference evidence="1" key="2">
    <citation type="submission" date="2020-09" db="EMBL/GenBank/DDBJ databases">
        <authorList>
            <person name="Sun Q."/>
            <person name="Ohkuma M."/>
        </authorList>
    </citation>
    <scope>NUCLEOTIDE SEQUENCE</scope>
    <source>
        <strain evidence="1">JCM 4646</strain>
    </source>
</reference>
<reference evidence="1" key="1">
    <citation type="journal article" date="2014" name="Int. J. Syst. Evol. Microbiol.">
        <title>Complete genome sequence of Corynebacterium casei LMG S-19264T (=DSM 44701T), isolated from a smear-ripened cheese.</title>
        <authorList>
            <consortium name="US DOE Joint Genome Institute (JGI-PGF)"/>
            <person name="Walter F."/>
            <person name="Albersmeier A."/>
            <person name="Kalinowski J."/>
            <person name="Ruckert C."/>
        </authorList>
    </citation>
    <scope>NUCLEOTIDE SEQUENCE</scope>
    <source>
        <strain evidence="1">JCM 4646</strain>
    </source>
</reference>
<organism evidence="1 2">
    <name type="scientific">Kitasatospora indigofera</name>
    <dbReference type="NCBI Taxonomy" id="67307"/>
    <lineage>
        <taxon>Bacteria</taxon>
        <taxon>Bacillati</taxon>
        <taxon>Actinomycetota</taxon>
        <taxon>Actinomycetes</taxon>
        <taxon>Kitasatosporales</taxon>
        <taxon>Streptomycetaceae</taxon>
        <taxon>Kitasatospora</taxon>
    </lineage>
</organism>
<comment type="caution">
    <text evidence="1">The sequence shown here is derived from an EMBL/GenBank/DDBJ whole genome shotgun (WGS) entry which is preliminary data.</text>
</comment>
<gene>
    <name evidence="1" type="ORF">GCM10018781_02980</name>
</gene>
<accession>A0A919KJN3</accession>
<dbReference type="EMBL" id="BNBO01000001">
    <property type="protein sequence ID" value="GHH59563.1"/>
    <property type="molecule type" value="Genomic_DNA"/>
</dbReference>